<dbReference type="EMBL" id="OA882776">
    <property type="protein sequence ID" value="CAD7276880.1"/>
    <property type="molecule type" value="Genomic_DNA"/>
</dbReference>
<dbReference type="EMBL" id="CAJPEX010000739">
    <property type="protein sequence ID" value="CAG0917032.1"/>
    <property type="molecule type" value="Genomic_DNA"/>
</dbReference>
<keyword evidence="5 7" id="KW-0472">Membrane</keyword>
<evidence type="ECO:0000256" key="7">
    <source>
        <dbReference type="SAM" id="Phobius"/>
    </source>
</evidence>
<evidence type="ECO:0000256" key="4">
    <source>
        <dbReference type="ARBA" id="ARBA00022989"/>
    </source>
</evidence>
<evidence type="ECO:0000256" key="5">
    <source>
        <dbReference type="ARBA" id="ARBA00023136"/>
    </source>
</evidence>
<feature type="transmembrane region" description="Helical" evidence="7">
    <location>
        <begin position="90"/>
        <end position="115"/>
    </location>
</feature>
<evidence type="ECO:0000256" key="6">
    <source>
        <dbReference type="SAM" id="MobiDB-lite"/>
    </source>
</evidence>
<dbReference type="InterPro" id="IPR019402">
    <property type="entry name" value="CWH43_N"/>
</dbReference>
<dbReference type="Pfam" id="PF10277">
    <property type="entry name" value="Frag1"/>
    <property type="match status" value="1"/>
</dbReference>
<sequence length="370" mass="41617">MGFWSILRAVVLWDRWPLRIQRNESRCELEPSSLFSSPWNLRRFFGGANRRVTRAVKQESNIAVPSAVLHRHSVESSTASRRPTHHDFGASHFVFVLPIIVILVFPLTFILNYIIAVSLGHVVWNIAYISDTGCTPPESSVFSFFLSLGTVVVAMTTYVRYKQVKDACFQLKCGRAVKSANSFSWVFSLLFCLGLLAVATFQTTSLRAVHYAGAVTLFLSGAVYSVLQAYVSMKLFPAITSKRMKIVRIIFAVWVVVGFLSFMVFGIWAVKVFDGDPESGKWRPEDAGFTQRVISVISEWFTALVMLAFIGSYVGEFRHVHATAPSVFYRIDPERMAVQDDDVLDDDDDDLESDFPEDTSVEATSNNTRE</sequence>
<dbReference type="OrthoDB" id="191706at2759"/>
<comment type="subcellular location">
    <subcellularLocation>
        <location evidence="1">Endomembrane system</location>
        <topology evidence="1">Multi-pass membrane protein</topology>
    </subcellularLocation>
</comment>
<dbReference type="GO" id="GO:0012505">
    <property type="term" value="C:endomembrane system"/>
    <property type="evidence" value="ECO:0007669"/>
    <property type="project" value="UniProtKB-SubCell"/>
</dbReference>
<dbReference type="PANTHER" id="PTHR21324:SF2">
    <property type="entry name" value="EG:22E5.9 PROTEIN"/>
    <property type="match status" value="1"/>
</dbReference>
<reference evidence="9" key="1">
    <citation type="submission" date="2020-11" db="EMBL/GenBank/DDBJ databases">
        <authorList>
            <person name="Tran Van P."/>
        </authorList>
    </citation>
    <scope>NUCLEOTIDE SEQUENCE</scope>
</reference>
<evidence type="ECO:0000256" key="1">
    <source>
        <dbReference type="ARBA" id="ARBA00004127"/>
    </source>
</evidence>
<organism evidence="9">
    <name type="scientific">Notodromas monacha</name>
    <dbReference type="NCBI Taxonomy" id="399045"/>
    <lineage>
        <taxon>Eukaryota</taxon>
        <taxon>Metazoa</taxon>
        <taxon>Ecdysozoa</taxon>
        <taxon>Arthropoda</taxon>
        <taxon>Crustacea</taxon>
        <taxon>Oligostraca</taxon>
        <taxon>Ostracoda</taxon>
        <taxon>Podocopa</taxon>
        <taxon>Podocopida</taxon>
        <taxon>Cypridocopina</taxon>
        <taxon>Cypridoidea</taxon>
        <taxon>Cyprididae</taxon>
        <taxon>Notodromas</taxon>
    </lineage>
</organism>
<keyword evidence="4 7" id="KW-1133">Transmembrane helix</keyword>
<feature type="region of interest" description="Disordered" evidence="6">
    <location>
        <begin position="342"/>
        <end position="370"/>
    </location>
</feature>
<evidence type="ECO:0000313" key="10">
    <source>
        <dbReference type="Proteomes" id="UP000678499"/>
    </source>
</evidence>
<keyword evidence="10" id="KW-1185">Reference proteome</keyword>
<evidence type="ECO:0000256" key="3">
    <source>
        <dbReference type="ARBA" id="ARBA00022692"/>
    </source>
</evidence>
<proteinExistence type="inferred from homology"/>
<evidence type="ECO:0000256" key="2">
    <source>
        <dbReference type="ARBA" id="ARBA00006565"/>
    </source>
</evidence>
<feature type="transmembrane region" description="Helical" evidence="7">
    <location>
        <begin position="208"/>
        <end position="227"/>
    </location>
</feature>
<dbReference type="AlphaFoldDB" id="A0A7R9BK82"/>
<feature type="compositionally biased region" description="Acidic residues" evidence="6">
    <location>
        <begin position="342"/>
        <end position="360"/>
    </location>
</feature>
<feature type="transmembrane region" description="Helical" evidence="7">
    <location>
        <begin position="289"/>
        <end position="310"/>
    </location>
</feature>
<feature type="transmembrane region" description="Helical" evidence="7">
    <location>
        <begin position="141"/>
        <end position="161"/>
    </location>
</feature>
<feature type="compositionally biased region" description="Polar residues" evidence="6">
    <location>
        <begin position="361"/>
        <end position="370"/>
    </location>
</feature>
<feature type="transmembrane region" description="Helical" evidence="7">
    <location>
        <begin position="247"/>
        <end position="269"/>
    </location>
</feature>
<protein>
    <recommendedName>
        <fullName evidence="8">CWH43-like N-terminal domain-containing protein</fullName>
    </recommendedName>
</protein>
<dbReference type="InterPro" id="IPR050911">
    <property type="entry name" value="DRAM/TMEM150_Autophagy_Mod"/>
</dbReference>
<dbReference type="PANTHER" id="PTHR21324">
    <property type="entry name" value="FASTING-INDUCIBLE INTEGRAL MEMBRANE PROTEIN TM6P1-RELATED"/>
    <property type="match status" value="1"/>
</dbReference>
<feature type="transmembrane region" description="Helical" evidence="7">
    <location>
        <begin position="182"/>
        <end position="202"/>
    </location>
</feature>
<keyword evidence="3 7" id="KW-0812">Transmembrane</keyword>
<evidence type="ECO:0000259" key="8">
    <source>
        <dbReference type="Pfam" id="PF10277"/>
    </source>
</evidence>
<gene>
    <name evidence="9" type="ORF">NMOB1V02_LOCUS4628</name>
</gene>
<evidence type="ECO:0000313" key="9">
    <source>
        <dbReference type="EMBL" id="CAD7276880.1"/>
    </source>
</evidence>
<comment type="similarity">
    <text evidence="2">Belongs to the DRAM/TMEM150 family.</text>
</comment>
<accession>A0A7R9BK82</accession>
<name>A0A7R9BK82_9CRUS</name>
<dbReference type="Proteomes" id="UP000678499">
    <property type="component" value="Unassembled WGS sequence"/>
</dbReference>
<feature type="domain" description="CWH43-like N-terminal" evidence="8">
    <location>
        <begin position="94"/>
        <end position="319"/>
    </location>
</feature>